<dbReference type="PANTHER" id="PTHR35861:SF1">
    <property type="entry name" value="PHAGE TAIL SHEATH PROTEIN"/>
    <property type="match status" value="1"/>
</dbReference>
<comment type="similarity">
    <text evidence="1">Belongs to the myoviridae tail sheath protein family.</text>
</comment>
<reference evidence="3 4" key="1">
    <citation type="submission" date="2014-06" db="EMBL/GenBank/DDBJ databases">
        <title>Whole Genome Sequences of Three Symbiotic Endozoicomonas Bacteria.</title>
        <authorList>
            <person name="Neave M.J."/>
            <person name="Apprill A."/>
            <person name="Voolstra C.R."/>
        </authorList>
    </citation>
    <scope>NUCLEOTIDE SEQUENCE [LARGE SCALE GENOMIC DNA]</scope>
    <source>
        <strain evidence="3 4">LMG 24815</strain>
    </source>
</reference>
<dbReference type="InterPro" id="IPR020287">
    <property type="entry name" value="Tail_sheath_C"/>
</dbReference>
<dbReference type="Proteomes" id="UP000028006">
    <property type="component" value="Unassembled WGS sequence"/>
</dbReference>
<name>A0A081MYF3_9GAMM</name>
<dbReference type="InterPro" id="IPR052042">
    <property type="entry name" value="Tail_sheath_structural"/>
</dbReference>
<accession>A0A081MYF3</accession>
<dbReference type="Pfam" id="PF17482">
    <property type="entry name" value="Phage_sheath_1C"/>
    <property type="match status" value="1"/>
</dbReference>
<evidence type="ECO:0000313" key="4">
    <source>
        <dbReference type="Proteomes" id="UP000028006"/>
    </source>
</evidence>
<organism evidence="3 4">
    <name type="scientific">Endozoicomonas montiporae</name>
    <dbReference type="NCBI Taxonomy" id="1027273"/>
    <lineage>
        <taxon>Bacteria</taxon>
        <taxon>Pseudomonadati</taxon>
        <taxon>Pseudomonadota</taxon>
        <taxon>Gammaproteobacteria</taxon>
        <taxon>Oceanospirillales</taxon>
        <taxon>Endozoicomonadaceae</taxon>
        <taxon>Endozoicomonas</taxon>
    </lineage>
</organism>
<proteinExistence type="inferred from homology"/>
<protein>
    <recommendedName>
        <fullName evidence="2">Tail sheath protein C-terminal domain-containing protein</fullName>
    </recommendedName>
</protein>
<evidence type="ECO:0000259" key="2">
    <source>
        <dbReference type="Pfam" id="PF17482"/>
    </source>
</evidence>
<evidence type="ECO:0000313" key="3">
    <source>
        <dbReference type="EMBL" id="KEQ11226.1"/>
    </source>
</evidence>
<dbReference type="PANTHER" id="PTHR35861">
    <property type="match status" value="1"/>
</dbReference>
<evidence type="ECO:0000256" key="1">
    <source>
        <dbReference type="ARBA" id="ARBA00008005"/>
    </source>
</evidence>
<dbReference type="AlphaFoldDB" id="A0A081MYF3"/>
<sequence length="493" mass="52840">MADYLHGVEHYYVDNDNRPIEILAASTIGLVATADDAQEALQASVTLGTGNSAVTFTAVEAGIPGNIIAVEVVKSDAASAELSVSLAGDVITVSLATDDQGDIDSTAADVATAVNNDNAVKVRVQATAGGDGSGAMGLAYLTYLSGGENEAFPLNTPVMVTSRTQIGKAGESGTLKQALGDIYTQSGAVTVVVRVAEGQNETETKANVIGSYDPETGKGTGLQTLLGAEAALGVIPRLLIATDFSHLSSVGEAMETVARDLNAIPIIDTDLAWSFTQIVTRARQLAESALLHGGVKYFDTAKKTYLLRHGSACVAGHIVRVDNEEGYWNSASNRRIYNIEGTAVPVEYVSKGPYAKTCLANQLNANNVMTIVNKQGGWYLWGNRLTNGVVMPHQRIRYIVGDSIVEAHQSYVDRNATGNYMESVKNGVNRLLRRLRTRNVISGGECWIDQELNQDAIGTGQVFWDYDLGFYDVAERLTFRQHVTDRYNESIFS</sequence>
<dbReference type="eggNOG" id="COG3497">
    <property type="taxonomic scope" value="Bacteria"/>
</dbReference>
<comment type="caution">
    <text evidence="3">The sequence shown here is derived from an EMBL/GenBank/DDBJ whole genome shotgun (WGS) entry which is preliminary data.</text>
</comment>
<feature type="domain" description="Tail sheath protein C-terminal" evidence="2">
    <location>
        <begin position="399"/>
        <end position="484"/>
    </location>
</feature>
<dbReference type="EMBL" id="JOKG01000012">
    <property type="protein sequence ID" value="KEQ11226.1"/>
    <property type="molecule type" value="Genomic_DNA"/>
</dbReference>
<keyword evidence="4" id="KW-1185">Reference proteome</keyword>
<gene>
    <name evidence="3" type="ORF">GZ77_26575</name>
</gene>
<dbReference type="RefSeq" id="WP_034880255.1">
    <property type="nucleotide sequence ID" value="NZ_JOKG01000012.1"/>
</dbReference>